<dbReference type="GO" id="GO:0004029">
    <property type="term" value="F:aldehyde dehydrogenase (NAD+) activity"/>
    <property type="evidence" value="ECO:0007669"/>
    <property type="project" value="UniProtKB-EC"/>
</dbReference>
<comment type="similarity">
    <text evidence="1 6">Belongs to the aldehyde dehydrogenase family.</text>
</comment>
<dbReference type="InterPro" id="IPR016163">
    <property type="entry name" value="Ald_DH_C"/>
</dbReference>
<dbReference type="InterPro" id="IPR015590">
    <property type="entry name" value="Aldehyde_DH_dom"/>
</dbReference>
<reference evidence="8 9" key="1">
    <citation type="journal article" date="2021" name="Nat. Commun.">
        <title>Genetic determinants of endophytism in the Arabidopsis root mycobiome.</title>
        <authorList>
            <person name="Mesny F."/>
            <person name="Miyauchi S."/>
            <person name="Thiergart T."/>
            <person name="Pickel B."/>
            <person name="Atanasova L."/>
            <person name="Karlsson M."/>
            <person name="Huettel B."/>
            <person name="Barry K.W."/>
            <person name="Haridas S."/>
            <person name="Chen C."/>
            <person name="Bauer D."/>
            <person name="Andreopoulos W."/>
            <person name="Pangilinan J."/>
            <person name="LaButti K."/>
            <person name="Riley R."/>
            <person name="Lipzen A."/>
            <person name="Clum A."/>
            <person name="Drula E."/>
            <person name="Henrissat B."/>
            <person name="Kohler A."/>
            <person name="Grigoriev I.V."/>
            <person name="Martin F.M."/>
            <person name="Hacquard S."/>
        </authorList>
    </citation>
    <scope>NUCLEOTIDE SEQUENCE [LARGE SCALE GENOMIC DNA]</scope>
    <source>
        <strain evidence="8 9">MPI-CAGE-CH-0241</strain>
    </source>
</reference>
<dbReference type="Pfam" id="PF00171">
    <property type="entry name" value="Aldedh"/>
    <property type="match status" value="1"/>
</dbReference>
<evidence type="ECO:0000259" key="7">
    <source>
        <dbReference type="Pfam" id="PF00171"/>
    </source>
</evidence>
<evidence type="ECO:0000256" key="3">
    <source>
        <dbReference type="ARBA" id="ARBA00024226"/>
    </source>
</evidence>
<evidence type="ECO:0000256" key="2">
    <source>
        <dbReference type="ARBA" id="ARBA00023002"/>
    </source>
</evidence>
<dbReference type="PROSITE" id="PS00687">
    <property type="entry name" value="ALDEHYDE_DEHYDR_GLU"/>
    <property type="match status" value="1"/>
</dbReference>
<evidence type="ECO:0000256" key="6">
    <source>
        <dbReference type="RuleBase" id="RU003345"/>
    </source>
</evidence>
<dbReference type="AlphaFoldDB" id="A0A9P8W6S5"/>
<evidence type="ECO:0000256" key="1">
    <source>
        <dbReference type="ARBA" id="ARBA00009986"/>
    </source>
</evidence>
<keyword evidence="9" id="KW-1185">Reference proteome</keyword>
<dbReference type="OrthoDB" id="310895at2759"/>
<dbReference type="InterPro" id="IPR029510">
    <property type="entry name" value="Ald_DH_CS_GLU"/>
</dbReference>
<comment type="catalytic activity">
    <reaction evidence="4">
        <text>an aldehyde + NAD(+) + H2O = a carboxylate + NADH + 2 H(+)</text>
        <dbReference type="Rhea" id="RHEA:16185"/>
        <dbReference type="ChEBI" id="CHEBI:15377"/>
        <dbReference type="ChEBI" id="CHEBI:15378"/>
        <dbReference type="ChEBI" id="CHEBI:17478"/>
        <dbReference type="ChEBI" id="CHEBI:29067"/>
        <dbReference type="ChEBI" id="CHEBI:57540"/>
        <dbReference type="ChEBI" id="CHEBI:57945"/>
        <dbReference type="EC" id="1.2.1.3"/>
    </reaction>
</comment>
<dbReference type="Gene3D" id="3.40.605.10">
    <property type="entry name" value="Aldehyde Dehydrogenase, Chain A, domain 1"/>
    <property type="match status" value="1"/>
</dbReference>
<dbReference type="InterPro" id="IPR016161">
    <property type="entry name" value="Ald_DH/histidinol_DH"/>
</dbReference>
<dbReference type="Gene3D" id="3.40.309.10">
    <property type="entry name" value="Aldehyde Dehydrogenase, Chain A, domain 2"/>
    <property type="match status" value="1"/>
</dbReference>
<dbReference type="InterPro" id="IPR016162">
    <property type="entry name" value="Ald_DH_N"/>
</dbReference>
<evidence type="ECO:0000256" key="4">
    <source>
        <dbReference type="ARBA" id="ARBA00049194"/>
    </source>
</evidence>
<name>A0A9P8W6S5_9HYPO</name>
<evidence type="ECO:0000313" key="8">
    <source>
        <dbReference type="EMBL" id="KAH6892473.1"/>
    </source>
</evidence>
<evidence type="ECO:0000256" key="5">
    <source>
        <dbReference type="PROSITE-ProRule" id="PRU10007"/>
    </source>
</evidence>
<dbReference type="FunFam" id="3.40.309.10:FF:000012">
    <property type="entry name" value="Betaine aldehyde dehydrogenase"/>
    <property type="match status" value="1"/>
</dbReference>
<protein>
    <recommendedName>
        <fullName evidence="3">aldehyde dehydrogenase (NAD(+))</fullName>
        <ecNumber evidence="3">1.2.1.3</ecNumber>
    </recommendedName>
</protein>
<dbReference type="SUPFAM" id="SSF53720">
    <property type="entry name" value="ALDH-like"/>
    <property type="match status" value="1"/>
</dbReference>
<evidence type="ECO:0000313" key="9">
    <source>
        <dbReference type="Proteomes" id="UP000777438"/>
    </source>
</evidence>
<sequence>MVRAAQLVEASDKATFPVFNPATGSKVADVPEATEDDVNAAVAAAKEAFPAWSALDPAKRGMCLKSLSALIREHNSELALLEATSMGRPISEYIDGYSAVGSFAHYAEAWPLNQGQTGLNTPGYVTMTFRQPYGVVAVIIPWNVPLLFFASKAAPALITGNTVVLKSSEKAPLAVARVGELIQKAGFPPGVFNILSGHGVPAGAALAKHMDVRALTFTGSGQTGRAIQEMAARSNLKKVILELGGKSPAIIFEDADVQKAAEDTARGVQWNSGQVCMANTRIYVQDSIAGSFVQALKRAFSSVRSGNPRSKEVNHGPQADGKQYQSVLAYIQEGEKEGSLALGGKGHLETTGGYFIEPTIFTGTPETARIMKEEVFGPVVNVNKFQTEEEAIQKANDTEYGLYAAVYTKNVDRAMRVAKALDSGYVGVNCTSPTTAKDLPFGGYKASGQGREGWLYSMDNFLETKSVIMKIEGL</sequence>
<comment type="caution">
    <text evidence="8">The sequence shown here is derived from an EMBL/GenBank/DDBJ whole genome shotgun (WGS) entry which is preliminary data.</text>
</comment>
<feature type="domain" description="Aldehyde dehydrogenase" evidence="7">
    <location>
        <begin position="10"/>
        <end position="467"/>
    </location>
</feature>
<keyword evidence="2 6" id="KW-0560">Oxidoreductase</keyword>
<feature type="active site" evidence="5">
    <location>
        <position position="242"/>
    </location>
</feature>
<dbReference type="FunFam" id="3.40.605.10:FF:000001">
    <property type="entry name" value="Aldehyde dehydrogenase 1"/>
    <property type="match status" value="1"/>
</dbReference>
<dbReference type="EC" id="1.2.1.3" evidence="3"/>
<dbReference type="Proteomes" id="UP000777438">
    <property type="component" value="Unassembled WGS sequence"/>
</dbReference>
<gene>
    <name evidence="8" type="ORF">B0T10DRAFT_594224</name>
</gene>
<organism evidence="8 9">
    <name type="scientific">Thelonectria olida</name>
    <dbReference type="NCBI Taxonomy" id="1576542"/>
    <lineage>
        <taxon>Eukaryota</taxon>
        <taxon>Fungi</taxon>
        <taxon>Dikarya</taxon>
        <taxon>Ascomycota</taxon>
        <taxon>Pezizomycotina</taxon>
        <taxon>Sordariomycetes</taxon>
        <taxon>Hypocreomycetidae</taxon>
        <taxon>Hypocreales</taxon>
        <taxon>Nectriaceae</taxon>
        <taxon>Thelonectria</taxon>
    </lineage>
</organism>
<accession>A0A9P8W6S5</accession>
<dbReference type="EMBL" id="JAGPYM010000007">
    <property type="protein sequence ID" value="KAH6892473.1"/>
    <property type="molecule type" value="Genomic_DNA"/>
</dbReference>
<dbReference type="PANTHER" id="PTHR11699">
    <property type="entry name" value="ALDEHYDE DEHYDROGENASE-RELATED"/>
    <property type="match status" value="1"/>
</dbReference>
<proteinExistence type="inferred from homology"/>